<dbReference type="EMBL" id="CP042437">
    <property type="protein sequence ID" value="QEC79887.1"/>
    <property type="molecule type" value="Genomic_DNA"/>
</dbReference>
<dbReference type="RefSeq" id="WP_147059914.1">
    <property type="nucleotide sequence ID" value="NZ_CP042437.1"/>
</dbReference>
<keyword evidence="3" id="KW-1185">Reference proteome</keyword>
<dbReference type="SUPFAM" id="SSF54427">
    <property type="entry name" value="NTF2-like"/>
    <property type="match status" value="1"/>
</dbReference>
<protein>
    <recommendedName>
        <fullName evidence="4">SnoaL-like domain-containing protein</fullName>
    </recommendedName>
</protein>
<name>A0A5B8W8V2_9SPHI</name>
<dbReference type="InterPro" id="IPR009959">
    <property type="entry name" value="Cyclase_SnoaL-like"/>
</dbReference>
<dbReference type="AlphaFoldDB" id="A0A5B8W8V2"/>
<accession>A0A5B8W8V2</accession>
<dbReference type="Gene3D" id="3.10.450.50">
    <property type="match status" value="1"/>
</dbReference>
<evidence type="ECO:0000256" key="1">
    <source>
        <dbReference type="SAM" id="SignalP"/>
    </source>
</evidence>
<sequence length="153" mass="17395">MKKAGLLFVFTLLLAFHSFGQDQKAMLYSKDPQLAKNKKLVYDFWREVLEGGHLDLAAKYLLPTYIQHNPNVPTGRQGFINFFSKFAKPLAIQATVKAPLISIVAEGNLVVLSFKDEHPDPKAKGKKYTTTWFDMLRIENGKIAEHWDSALKE</sequence>
<evidence type="ECO:0000313" key="2">
    <source>
        <dbReference type="EMBL" id="QEC79887.1"/>
    </source>
</evidence>
<feature type="signal peptide" evidence="1">
    <location>
        <begin position="1"/>
        <end position="20"/>
    </location>
</feature>
<dbReference type="PANTHER" id="PTHR38436">
    <property type="entry name" value="POLYKETIDE CYCLASE SNOAL-LIKE DOMAIN"/>
    <property type="match status" value="1"/>
</dbReference>
<keyword evidence="1" id="KW-0732">Signal</keyword>
<gene>
    <name evidence="2" type="ORF">FSB76_29470</name>
</gene>
<organism evidence="2 3">
    <name type="scientific">Mucilaginibacter ginsenosidivorax</name>
    <dbReference type="NCBI Taxonomy" id="862126"/>
    <lineage>
        <taxon>Bacteria</taxon>
        <taxon>Pseudomonadati</taxon>
        <taxon>Bacteroidota</taxon>
        <taxon>Sphingobacteriia</taxon>
        <taxon>Sphingobacteriales</taxon>
        <taxon>Sphingobacteriaceae</taxon>
        <taxon>Mucilaginibacter</taxon>
    </lineage>
</organism>
<dbReference type="PANTHER" id="PTHR38436:SF1">
    <property type="entry name" value="ESTER CYCLASE"/>
    <property type="match status" value="1"/>
</dbReference>
<proteinExistence type="predicted"/>
<reference evidence="2 3" key="1">
    <citation type="journal article" date="2013" name="J. Microbiol.">
        <title>Mucilaginibacter ginsenosidivorax sp. nov., with ginsenoside converting activity isolated from sediment.</title>
        <authorList>
            <person name="Kim J.K."/>
            <person name="Choi T.E."/>
            <person name="Liu Q.M."/>
            <person name="Park H.Y."/>
            <person name="Yi T.H."/>
            <person name="Yoon M.H."/>
            <person name="Kim S.C."/>
            <person name="Im W.T."/>
        </authorList>
    </citation>
    <scope>NUCLEOTIDE SEQUENCE [LARGE SCALE GENOMIC DNA]</scope>
    <source>
        <strain evidence="2 3">KHI28</strain>
    </source>
</reference>
<dbReference type="Proteomes" id="UP000321362">
    <property type="component" value="Chromosome"/>
</dbReference>
<dbReference type="InterPro" id="IPR032710">
    <property type="entry name" value="NTF2-like_dom_sf"/>
</dbReference>
<dbReference type="KEGG" id="mgk:FSB76_29470"/>
<dbReference type="OrthoDB" id="9812089at2"/>
<evidence type="ECO:0008006" key="4">
    <source>
        <dbReference type="Google" id="ProtNLM"/>
    </source>
</evidence>
<evidence type="ECO:0000313" key="3">
    <source>
        <dbReference type="Proteomes" id="UP000321362"/>
    </source>
</evidence>
<dbReference type="Pfam" id="PF07366">
    <property type="entry name" value="SnoaL"/>
    <property type="match status" value="1"/>
</dbReference>
<feature type="chain" id="PRO_5022807477" description="SnoaL-like domain-containing protein" evidence="1">
    <location>
        <begin position="21"/>
        <end position="153"/>
    </location>
</feature>
<dbReference type="GO" id="GO:0030638">
    <property type="term" value="P:polyketide metabolic process"/>
    <property type="evidence" value="ECO:0007669"/>
    <property type="project" value="InterPro"/>
</dbReference>